<dbReference type="CDD" id="cd03257">
    <property type="entry name" value="ABC_NikE_OppD_transporters"/>
    <property type="match status" value="2"/>
</dbReference>
<dbReference type="InterPro" id="IPR027417">
    <property type="entry name" value="P-loop_NTPase"/>
</dbReference>
<keyword evidence="3" id="KW-0813">Transport</keyword>
<evidence type="ECO:0000259" key="10">
    <source>
        <dbReference type="PROSITE" id="PS50893"/>
    </source>
</evidence>
<dbReference type="InterPro" id="IPR003439">
    <property type="entry name" value="ABC_transporter-like_ATP-bd"/>
</dbReference>
<evidence type="ECO:0000256" key="5">
    <source>
        <dbReference type="ARBA" id="ARBA00022519"/>
    </source>
</evidence>
<evidence type="ECO:0000313" key="12">
    <source>
        <dbReference type="Proteomes" id="UP001196509"/>
    </source>
</evidence>
<keyword evidence="6" id="KW-0547">Nucleotide-binding</keyword>
<evidence type="ECO:0000256" key="2">
    <source>
        <dbReference type="ARBA" id="ARBA00005417"/>
    </source>
</evidence>
<dbReference type="InterPro" id="IPR013563">
    <property type="entry name" value="Oligopep_ABC_C"/>
</dbReference>
<dbReference type="SMART" id="SM00382">
    <property type="entry name" value="AAA"/>
    <property type="match status" value="2"/>
</dbReference>
<dbReference type="FunFam" id="3.40.50.300:FF:002585">
    <property type="entry name" value="Glutathione import ATP-binding protein GsiA"/>
    <property type="match status" value="1"/>
</dbReference>
<keyword evidence="7 11" id="KW-0067">ATP-binding</keyword>
<feature type="domain" description="ABC transporter" evidence="10">
    <location>
        <begin position="9"/>
        <end position="259"/>
    </location>
</feature>
<protein>
    <submittedName>
        <fullName evidence="11">ABC transporter ATP-binding protein</fullName>
    </submittedName>
</protein>
<dbReference type="InterPro" id="IPR050388">
    <property type="entry name" value="ABC_Ni/Peptide_Import"/>
</dbReference>
<evidence type="ECO:0000256" key="9">
    <source>
        <dbReference type="ARBA" id="ARBA00023136"/>
    </source>
</evidence>
<dbReference type="PROSITE" id="PS50893">
    <property type="entry name" value="ABC_TRANSPORTER_2"/>
    <property type="match status" value="2"/>
</dbReference>
<evidence type="ECO:0000256" key="4">
    <source>
        <dbReference type="ARBA" id="ARBA00022475"/>
    </source>
</evidence>
<evidence type="ECO:0000256" key="8">
    <source>
        <dbReference type="ARBA" id="ARBA00022967"/>
    </source>
</evidence>
<dbReference type="RefSeq" id="WP_220227460.1">
    <property type="nucleotide sequence ID" value="NZ_JAICBX010000001.1"/>
</dbReference>
<keyword evidence="4" id="KW-1003">Cell membrane</keyword>
<dbReference type="InterPro" id="IPR003593">
    <property type="entry name" value="AAA+_ATPase"/>
</dbReference>
<organism evidence="11 12">
    <name type="scientific">Flavimaribacter sediminis</name>
    <dbReference type="NCBI Taxonomy" id="2865987"/>
    <lineage>
        <taxon>Bacteria</taxon>
        <taxon>Pseudomonadati</taxon>
        <taxon>Pseudomonadota</taxon>
        <taxon>Alphaproteobacteria</taxon>
        <taxon>Hyphomicrobiales</taxon>
        <taxon>Rhizobiaceae</taxon>
        <taxon>Flavimaribacter</taxon>
    </lineage>
</organism>
<dbReference type="EMBL" id="JAICBX010000001">
    <property type="protein sequence ID" value="MBW8636810.1"/>
    <property type="molecule type" value="Genomic_DNA"/>
</dbReference>
<dbReference type="InterPro" id="IPR017871">
    <property type="entry name" value="ABC_transporter-like_CS"/>
</dbReference>
<dbReference type="Proteomes" id="UP001196509">
    <property type="component" value="Unassembled WGS sequence"/>
</dbReference>
<sequence>MVKEKSVLLEIKDLRIEGYSDEEWIEIVHGVNLTLHRGEVMGLIGESGAGKSTIGLAAMGFTRDGCRISGGSVLFDGMDLTTASRAERRALRGSRIAYVAQSAAASFNPAHKLIEQHTESGRLHKISSKSEMEADAIELYRRLRLPNPEEIGFRYPHQVSGGQLQRAMTAMAMSCRPDLIIFDEPTTALDVTTQIEVLAAIRDIVEQFNTAALYITHDLAVVAQMADRIKVLLKGDEVEEAETRKMLADPEEDYTKSLWSVRSFEREQKPPPPASEKPLISVRNVDASYGPVPVLKGVSFDIYRGQTVAVVGESGSGKSTTARCITGLLPPDAGEILYDGHVLPARYQNRSKEQLRQVQMIYQMADTALNPKKTIGEIIGRPLQFYGGLRGAELKTAIDQLLDQIELEPSLYYKRLPSELSGGQKQRVGIARALAAGPTFIICDEVTSALDQLVAEGILRLLDRLQKELDLAYMFITHDLATVRAISDVVVVMKEGEVVEQGPKDVMFKPPHHEYTDLLLSSVPEMDPDWLTHLLEERGVDNVGEAAHDKKT</sequence>
<keyword evidence="5" id="KW-0997">Cell inner membrane</keyword>
<dbReference type="PANTHER" id="PTHR43297:SF14">
    <property type="entry name" value="ATPASE AAA-TYPE CORE DOMAIN-CONTAINING PROTEIN"/>
    <property type="match status" value="1"/>
</dbReference>
<dbReference type="Gene3D" id="3.40.50.300">
    <property type="entry name" value="P-loop containing nucleotide triphosphate hydrolases"/>
    <property type="match status" value="2"/>
</dbReference>
<evidence type="ECO:0000313" key="11">
    <source>
        <dbReference type="EMBL" id="MBW8636810.1"/>
    </source>
</evidence>
<dbReference type="AlphaFoldDB" id="A0AAE2ZLE2"/>
<proteinExistence type="inferred from homology"/>
<comment type="caution">
    <text evidence="11">The sequence shown here is derived from an EMBL/GenBank/DDBJ whole genome shotgun (WGS) entry which is preliminary data.</text>
</comment>
<dbReference type="SUPFAM" id="SSF52540">
    <property type="entry name" value="P-loop containing nucleoside triphosphate hydrolases"/>
    <property type="match status" value="2"/>
</dbReference>
<name>A0AAE2ZLE2_9HYPH</name>
<comment type="subcellular location">
    <subcellularLocation>
        <location evidence="1">Cell inner membrane</location>
        <topology evidence="1">Peripheral membrane protein</topology>
    </subcellularLocation>
</comment>
<evidence type="ECO:0000256" key="7">
    <source>
        <dbReference type="ARBA" id="ARBA00022840"/>
    </source>
</evidence>
<keyword evidence="9" id="KW-0472">Membrane</keyword>
<evidence type="ECO:0000256" key="1">
    <source>
        <dbReference type="ARBA" id="ARBA00004417"/>
    </source>
</evidence>
<gene>
    <name evidence="11" type="ORF">K1W69_06395</name>
</gene>
<dbReference type="Pfam" id="PF08352">
    <property type="entry name" value="oligo_HPY"/>
    <property type="match status" value="1"/>
</dbReference>
<dbReference type="GO" id="GO:0015833">
    <property type="term" value="P:peptide transport"/>
    <property type="evidence" value="ECO:0007669"/>
    <property type="project" value="InterPro"/>
</dbReference>
<reference evidence="11" key="1">
    <citation type="submission" date="2021-08" db="EMBL/GenBank/DDBJ databases">
        <title>Hoeflea bacterium WL0058 sp. nov., isolated from the sediment.</title>
        <authorList>
            <person name="Wang L."/>
            <person name="Zhang D."/>
        </authorList>
    </citation>
    <scope>NUCLEOTIDE SEQUENCE</scope>
    <source>
        <strain evidence="11">WL0058</strain>
    </source>
</reference>
<dbReference type="Pfam" id="PF00005">
    <property type="entry name" value="ABC_tran"/>
    <property type="match status" value="2"/>
</dbReference>
<dbReference type="GO" id="GO:0005524">
    <property type="term" value="F:ATP binding"/>
    <property type="evidence" value="ECO:0007669"/>
    <property type="project" value="UniProtKB-KW"/>
</dbReference>
<evidence type="ECO:0000256" key="6">
    <source>
        <dbReference type="ARBA" id="ARBA00022741"/>
    </source>
</evidence>
<keyword evidence="12" id="KW-1185">Reference proteome</keyword>
<keyword evidence="8" id="KW-1278">Translocase</keyword>
<feature type="domain" description="ABC transporter" evidence="10">
    <location>
        <begin position="280"/>
        <end position="520"/>
    </location>
</feature>
<comment type="similarity">
    <text evidence="2">Belongs to the ABC transporter superfamily.</text>
</comment>
<evidence type="ECO:0000256" key="3">
    <source>
        <dbReference type="ARBA" id="ARBA00022448"/>
    </source>
</evidence>
<dbReference type="PANTHER" id="PTHR43297">
    <property type="entry name" value="OLIGOPEPTIDE TRANSPORT ATP-BINDING PROTEIN APPD"/>
    <property type="match status" value="1"/>
</dbReference>
<dbReference type="GO" id="GO:0016887">
    <property type="term" value="F:ATP hydrolysis activity"/>
    <property type="evidence" value="ECO:0007669"/>
    <property type="project" value="InterPro"/>
</dbReference>
<dbReference type="PROSITE" id="PS00211">
    <property type="entry name" value="ABC_TRANSPORTER_1"/>
    <property type="match status" value="1"/>
</dbReference>
<dbReference type="GO" id="GO:0005886">
    <property type="term" value="C:plasma membrane"/>
    <property type="evidence" value="ECO:0007669"/>
    <property type="project" value="UniProtKB-SubCell"/>
</dbReference>
<accession>A0AAE2ZLE2</accession>